<sequence length="319" mass="35919">MGPTGSGKSSFIEAMAENRSLGISKDQLEGYTQSVTSYKLVNAAYQTDRSPTTDPMTVYLVDTPGFCDSKMSELDIIEKTREWMAEHGISFIHHILYLLPINDTRLSGKKKRVIEMFKSLVRGPGRHLTIITTMWDKIWSDEGKRSANSNFGQLIRETWQDYHGHGTIVTRFLNTHQSALDVLGEALSIFTAYPNVYDPLLKSSNVRSKQLINMEIGQHLHRDLVDRIEALKRQKQDLELDLLQSETQKNEELVEILEAQLGDVKFRLQSLTLQMDAFCNGGTESEKAASPQSSGSSQSFIATLISKLNLCYGSLEMHP</sequence>
<dbReference type="CDD" id="cd00882">
    <property type="entry name" value="Ras_like_GTPase"/>
    <property type="match status" value="1"/>
</dbReference>
<proteinExistence type="predicted"/>
<accession>A0A409VVD1</accession>
<dbReference type="InterPro" id="IPR006073">
    <property type="entry name" value="GTP-bd"/>
</dbReference>
<keyword evidence="4" id="KW-1185">Reference proteome</keyword>
<dbReference type="Pfam" id="PF01926">
    <property type="entry name" value="MMR_HSR1"/>
    <property type="match status" value="1"/>
</dbReference>
<dbReference type="SUPFAM" id="SSF52540">
    <property type="entry name" value="P-loop containing nucleoside triphosphate hydrolases"/>
    <property type="match status" value="1"/>
</dbReference>
<feature type="domain" description="G" evidence="2">
    <location>
        <begin position="1"/>
        <end position="84"/>
    </location>
</feature>
<reference evidence="3 4" key="1">
    <citation type="journal article" date="2018" name="Evol. Lett.">
        <title>Horizontal gene cluster transfer increased hallucinogenic mushroom diversity.</title>
        <authorList>
            <person name="Reynolds H.T."/>
            <person name="Vijayakumar V."/>
            <person name="Gluck-Thaler E."/>
            <person name="Korotkin H.B."/>
            <person name="Matheny P.B."/>
            <person name="Slot J.C."/>
        </authorList>
    </citation>
    <scope>NUCLEOTIDE SEQUENCE [LARGE SCALE GENOMIC DNA]</scope>
    <source>
        <strain evidence="3 4">2629</strain>
    </source>
</reference>
<comment type="caution">
    <text evidence="3">The sequence shown here is derived from an EMBL/GenBank/DDBJ whole genome shotgun (WGS) entry which is preliminary data.</text>
</comment>
<feature type="coiled-coil region" evidence="1">
    <location>
        <begin position="221"/>
        <end position="260"/>
    </location>
</feature>
<evidence type="ECO:0000256" key="1">
    <source>
        <dbReference type="SAM" id="Coils"/>
    </source>
</evidence>
<dbReference type="STRING" id="181874.A0A409VVD1"/>
<dbReference type="OrthoDB" id="2130433at2759"/>
<dbReference type="InterPro" id="IPR027417">
    <property type="entry name" value="P-loop_NTPase"/>
</dbReference>
<keyword evidence="1" id="KW-0175">Coiled coil</keyword>
<organism evidence="3 4">
    <name type="scientific">Panaeolus cyanescens</name>
    <dbReference type="NCBI Taxonomy" id="181874"/>
    <lineage>
        <taxon>Eukaryota</taxon>
        <taxon>Fungi</taxon>
        <taxon>Dikarya</taxon>
        <taxon>Basidiomycota</taxon>
        <taxon>Agaricomycotina</taxon>
        <taxon>Agaricomycetes</taxon>
        <taxon>Agaricomycetidae</taxon>
        <taxon>Agaricales</taxon>
        <taxon>Agaricineae</taxon>
        <taxon>Galeropsidaceae</taxon>
        <taxon>Panaeolus</taxon>
    </lineage>
</organism>
<dbReference type="AlphaFoldDB" id="A0A409VVD1"/>
<name>A0A409VVD1_9AGAR</name>
<dbReference type="EMBL" id="NHTK01005962">
    <property type="protein sequence ID" value="PPQ70193.1"/>
    <property type="molecule type" value="Genomic_DNA"/>
</dbReference>
<evidence type="ECO:0000313" key="3">
    <source>
        <dbReference type="EMBL" id="PPQ70193.1"/>
    </source>
</evidence>
<dbReference type="Proteomes" id="UP000284842">
    <property type="component" value="Unassembled WGS sequence"/>
</dbReference>
<protein>
    <recommendedName>
        <fullName evidence="2">G domain-containing protein</fullName>
    </recommendedName>
</protein>
<dbReference type="GO" id="GO:0005525">
    <property type="term" value="F:GTP binding"/>
    <property type="evidence" value="ECO:0007669"/>
    <property type="project" value="InterPro"/>
</dbReference>
<dbReference type="InParanoid" id="A0A409VVD1"/>
<dbReference type="Gene3D" id="3.40.50.300">
    <property type="entry name" value="P-loop containing nucleotide triphosphate hydrolases"/>
    <property type="match status" value="1"/>
</dbReference>
<evidence type="ECO:0000313" key="4">
    <source>
        <dbReference type="Proteomes" id="UP000284842"/>
    </source>
</evidence>
<gene>
    <name evidence="3" type="ORF">CVT24_003909</name>
</gene>
<evidence type="ECO:0000259" key="2">
    <source>
        <dbReference type="Pfam" id="PF01926"/>
    </source>
</evidence>